<feature type="signal peptide" evidence="3">
    <location>
        <begin position="1"/>
        <end position="24"/>
    </location>
</feature>
<evidence type="ECO:0000256" key="1">
    <source>
        <dbReference type="ARBA" id="ARBA00004141"/>
    </source>
</evidence>
<evidence type="ECO:0000313" key="4">
    <source>
        <dbReference type="EMBL" id="PSH56512.1"/>
    </source>
</evidence>
<sequence length="109" mass="11118">MKTATKTRFLNTTCAALMIALAIAGNPEISAAAGGGDVFQPINNVFEQVLTFMTGTFATTAATIAVGAVGYLALTSRVPWSWLFSIVVGVAFIFGGAQLVSSITGGIGN</sequence>
<gene>
    <name evidence="4" type="ORF">CU103_29350</name>
</gene>
<proteinExistence type="predicted"/>
<comment type="caution">
    <text evidence="4">The sequence shown here is derived from an EMBL/GenBank/DDBJ whole genome shotgun (WGS) entry which is preliminary data.</text>
</comment>
<feature type="transmembrane region" description="Helical" evidence="2">
    <location>
        <begin position="48"/>
        <end position="74"/>
    </location>
</feature>
<dbReference type="OrthoDB" id="8451198at2"/>
<dbReference type="Proteomes" id="UP000241764">
    <property type="component" value="Unassembled WGS sequence"/>
</dbReference>
<keyword evidence="2" id="KW-0472">Membrane</keyword>
<dbReference type="GO" id="GO:0016020">
    <property type="term" value="C:membrane"/>
    <property type="evidence" value="ECO:0007669"/>
    <property type="project" value="UniProtKB-SubCell"/>
</dbReference>
<organism evidence="4 5">
    <name type="scientific">Phyllobacterium sophorae</name>
    <dbReference type="NCBI Taxonomy" id="1520277"/>
    <lineage>
        <taxon>Bacteria</taxon>
        <taxon>Pseudomonadati</taxon>
        <taxon>Pseudomonadota</taxon>
        <taxon>Alphaproteobacteria</taxon>
        <taxon>Hyphomicrobiales</taxon>
        <taxon>Phyllobacteriaceae</taxon>
        <taxon>Phyllobacterium</taxon>
    </lineage>
</organism>
<keyword evidence="5" id="KW-1185">Reference proteome</keyword>
<dbReference type="InterPro" id="IPR007039">
    <property type="entry name" value="TrbC/VirB2"/>
</dbReference>
<dbReference type="EMBL" id="PGGM01000021">
    <property type="protein sequence ID" value="PSH56512.1"/>
    <property type="molecule type" value="Genomic_DNA"/>
</dbReference>
<comment type="subcellular location">
    <subcellularLocation>
        <location evidence="1">Membrane</location>
        <topology evidence="1">Multi-pass membrane protein</topology>
    </subcellularLocation>
</comment>
<keyword evidence="2" id="KW-0812">Transmembrane</keyword>
<evidence type="ECO:0000256" key="3">
    <source>
        <dbReference type="SAM" id="SignalP"/>
    </source>
</evidence>
<accession>A0A2P7AQK3</accession>
<feature type="transmembrane region" description="Helical" evidence="2">
    <location>
        <begin position="81"/>
        <end position="100"/>
    </location>
</feature>
<keyword evidence="2" id="KW-1133">Transmembrane helix</keyword>
<reference evidence="5" key="1">
    <citation type="submission" date="2017-11" db="EMBL/GenBank/DDBJ databases">
        <authorList>
            <person name="Kuznetsova I."/>
            <person name="Sazanova A."/>
            <person name="Chirak E."/>
            <person name="Safronova V."/>
            <person name="Willems A."/>
        </authorList>
    </citation>
    <scope>NUCLEOTIDE SEQUENCE [LARGE SCALE GENOMIC DNA]</scope>
    <source>
        <strain evidence="5">CCBAU 03422</strain>
    </source>
</reference>
<dbReference type="Pfam" id="PF04956">
    <property type="entry name" value="TrbC"/>
    <property type="match status" value="1"/>
</dbReference>
<protein>
    <submittedName>
        <fullName evidence="4">Type VI secretion protein</fullName>
    </submittedName>
</protein>
<dbReference type="RefSeq" id="WP_106667573.1">
    <property type="nucleotide sequence ID" value="NZ_PGGM01000021.1"/>
</dbReference>
<evidence type="ECO:0000313" key="5">
    <source>
        <dbReference type="Proteomes" id="UP000241764"/>
    </source>
</evidence>
<feature type="chain" id="PRO_5015126100" evidence="3">
    <location>
        <begin position="25"/>
        <end position="109"/>
    </location>
</feature>
<name>A0A2P7AQK3_9HYPH</name>
<dbReference type="AlphaFoldDB" id="A0A2P7AQK3"/>
<evidence type="ECO:0000256" key="2">
    <source>
        <dbReference type="SAM" id="Phobius"/>
    </source>
</evidence>
<keyword evidence="3" id="KW-0732">Signal</keyword>